<dbReference type="STRING" id="1792845.BC343_14900"/>
<dbReference type="OrthoDB" id="798537at2"/>
<keyword evidence="3" id="KW-1185">Reference proteome</keyword>
<evidence type="ECO:0000313" key="3">
    <source>
        <dbReference type="Proteomes" id="UP000189739"/>
    </source>
</evidence>
<protein>
    <submittedName>
        <fullName evidence="2">Uncharacterized protein</fullName>
    </submittedName>
</protein>
<evidence type="ECO:0000313" key="2">
    <source>
        <dbReference type="EMBL" id="OOQ57387.1"/>
    </source>
</evidence>
<feature type="region of interest" description="Disordered" evidence="1">
    <location>
        <begin position="43"/>
        <end position="89"/>
    </location>
</feature>
<dbReference type="EMBL" id="MBTF01000036">
    <property type="protein sequence ID" value="OOQ57387.1"/>
    <property type="molecule type" value="Genomic_DNA"/>
</dbReference>
<name>A0A1S9P980_9SPHI</name>
<proteinExistence type="predicted"/>
<evidence type="ECO:0000256" key="1">
    <source>
        <dbReference type="SAM" id="MobiDB-lite"/>
    </source>
</evidence>
<dbReference type="RefSeq" id="WP_078350684.1">
    <property type="nucleotide sequence ID" value="NZ_MBTF01000036.1"/>
</dbReference>
<reference evidence="2 3" key="1">
    <citation type="submission" date="2016-07" db="EMBL/GenBank/DDBJ databases">
        <title>Genomic analysis of zinc-resistant bacterium Mucilaginibacter pedocola TBZ30.</title>
        <authorList>
            <person name="Huang J."/>
            <person name="Tang J."/>
        </authorList>
    </citation>
    <scope>NUCLEOTIDE SEQUENCE [LARGE SCALE GENOMIC DNA]</scope>
    <source>
        <strain evidence="2 3">TBZ30</strain>
    </source>
</reference>
<accession>A0A1S9P980</accession>
<organism evidence="2 3">
    <name type="scientific">Mucilaginibacter pedocola</name>
    <dbReference type="NCBI Taxonomy" id="1792845"/>
    <lineage>
        <taxon>Bacteria</taxon>
        <taxon>Pseudomonadati</taxon>
        <taxon>Bacteroidota</taxon>
        <taxon>Sphingobacteriia</taxon>
        <taxon>Sphingobacteriales</taxon>
        <taxon>Sphingobacteriaceae</taxon>
        <taxon>Mucilaginibacter</taxon>
    </lineage>
</organism>
<dbReference type="Proteomes" id="UP000189739">
    <property type="component" value="Unassembled WGS sequence"/>
</dbReference>
<comment type="caution">
    <text evidence="2">The sequence shown here is derived from an EMBL/GenBank/DDBJ whole genome shotgun (WGS) entry which is preliminary data.</text>
</comment>
<sequence>MEEEKEPSAEYLRDFNDGYLMAENHPEVADLLSNIKSESTRISAMKSGIATSTEQKLPSRYPSWIKSPGPSRTDKSEPTSPNKNQERDR</sequence>
<dbReference type="AlphaFoldDB" id="A0A1S9P980"/>
<gene>
    <name evidence="2" type="ORF">BC343_14900</name>
</gene>